<reference evidence="2" key="1">
    <citation type="submission" date="2023-02" db="EMBL/GenBank/DDBJ databases">
        <title>Genome of toxic invasive species Heracleum sosnowskyi carries increased number of genes despite the absence of recent whole-genome duplications.</title>
        <authorList>
            <person name="Schelkunov M."/>
            <person name="Shtratnikova V."/>
            <person name="Makarenko M."/>
            <person name="Klepikova A."/>
            <person name="Omelchenko D."/>
            <person name="Novikova G."/>
            <person name="Obukhova E."/>
            <person name="Bogdanov V."/>
            <person name="Penin A."/>
            <person name="Logacheva M."/>
        </authorList>
    </citation>
    <scope>NUCLEOTIDE SEQUENCE</scope>
    <source>
        <strain evidence="2">Hsosn_3</strain>
        <tissue evidence="2">Leaf</tissue>
    </source>
</reference>
<reference evidence="2" key="2">
    <citation type="submission" date="2023-05" db="EMBL/GenBank/DDBJ databases">
        <authorList>
            <person name="Schelkunov M.I."/>
        </authorList>
    </citation>
    <scope>NUCLEOTIDE SEQUENCE</scope>
    <source>
        <strain evidence="2">Hsosn_3</strain>
        <tissue evidence="2">Leaf</tissue>
    </source>
</reference>
<evidence type="ECO:0000259" key="1">
    <source>
        <dbReference type="Pfam" id="PF21530"/>
    </source>
</evidence>
<comment type="caution">
    <text evidence="2">The sequence shown here is derived from an EMBL/GenBank/DDBJ whole genome shotgun (WGS) entry which is preliminary data.</text>
</comment>
<keyword evidence="2" id="KW-0547">Nucleotide-binding</keyword>
<gene>
    <name evidence="2" type="ORF">POM88_053127</name>
</gene>
<dbReference type="Pfam" id="PF21530">
    <property type="entry name" value="Pif1_2B_dom"/>
    <property type="match status" value="1"/>
</dbReference>
<evidence type="ECO:0000313" key="2">
    <source>
        <dbReference type="EMBL" id="KAK1352696.1"/>
    </source>
</evidence>
<dbReference type="Proteomes" id="UP001237642">
    <property type="component" value="Unassembled WGS sequence"/>
</dbReference>
<dbReference type="AlphaFoldDB" id="A0AAD8LXF6"/>
<dbReference type="SUPFAM" id="SSF52540">
    <property type="entry name" value="P-loop containing nucleoside triphosphate hydrolases"/>
    <property type="match status" value="1"/>
</dbReference>
<sequence length="146" mass="16746">MLLTNSVNGYWTLVMVEFPLSMKMIQDIVNFVYPGIECNFKEHQYLRDKAILAPTNKLVDEINAHVLDRIPGEEHVYLSVDNIDEGPMDENDVNSAFPVEFLNSINMHGMPKHELRLKVGVVVMLTRNINQVLGLCNEIFYNLPEL</sequence>
<keyword evidence="2" id="KW-0067">ATP-binding</keyword>
<dbReference type="PANTHER" id="PTHR10492">
    <property type="match status" value="1"/>
</dbReference>
<keyword evidence="3" id="KW-1185">Reference proteome</keyword>
<dbReference type="InterPro" id="IPR027417">
    <property type="entry name" value="P-loop_NTPase"/>
</dbReference>
<dbReference type="EMBL" id="JAUIZM010000015">
    <property type="protein sequence ID" value="KAK1352696.1"/>
    <property type="molecule type" value="Genomic_DNA"/>
</dbReference>
<accession>A0AAD8LXF6</accession>
<dbReference type="InterPro" id="IPR049163">
    <property type="entry name" value="Pif1-like_2B_dom"/>
</dbReference>
<keyword evidence="2" id="KW-0347">Helicase</keyword>
<evidence type="ECO:0000313" key="3">
    <source>
        <dbReference type="Proteomes" id="UP001237642"/>
    </source>
</evidence>
<proteinExistence type="predicted"/>
<organism evidence="2 3">
    <name type="scientific">Heracleum sosnowskyi</name>
    <dbReference type="NCBI Taxonomy" id="360622"/>
    <lineage>
        <taxon>Eukaryota</taxon>
        <taxon>Viridiplantae</taxon>
        <taxon>Streptophyta</taxon>
        <taxon>Embryophyta</taxon>
        <taxon>Tracheophyta</taxon>
        <taxon>Spermatophyta</taxon>
        <taxon>Magnoliopsida</taxon>
        <taxon>eudicotyledons</taxon>
        <taxon>Gunneridae</taxon>
        <taxon>Pentapetalae</taxon>
        <taxon>asterids</taxon>
        <taxon>campanulids</taxon>
        <taxon>Apiales</taxon>
        <taxon>Apiaceae</taxon>
        <taxon>Apioideae</taxon>
        <taxon>apioid superclade</taxon>
        <taxon>Tordylieae</taxon>
        <taxon>Tordyliinae</taxon>
        <taxon>Heracleum</taxon>
    </lineage>
</organism>
<dbReference type="GO" id="GO:0004386">
    <property type="term" value="F:helicase activity"/>
    <property type="evidence" value="ECO:0007669"/>
    <property type="project" value="UniProtKB-KW"/>
</dbReference>
<protein>
    <submittedName>
        <fullName evidence="2">ATP-dependent DNA helicase</fullName>
    </submittedName>
</protein>
<feature type="domain" description="DNA helicase Pif1-like 2B" evidence="1">
    <location>
        <begin position="100"/>
        <end position="137"/>
    </location>
</feature>
<keyword evidence="2" id="KW-0378">Hydrolase</keyword>
<dbReference type="PANTHER" id="PTHR10492:SF57">
    <property type="entry name" value="ATP-DEPENDENT DNA HELICASE"/>
    <property type="match status" value="1"/>
</dbReference>
<name>A0AAD8LXF6_9APIA</name>